<sequence>MTEEKYTIMHMPHHVQQKLCQTRPPYRQGRKLTSIKVYTINDESQHLLICGVPKLQLGKEVEKLVHPYGAVKVIQLVDEYPSEEFTETYHVHYEHIQSARIAKRVIDNKNFFGGLLHIFYTPELETLAETEAKLMQRRKDVAVQIKRNQQDLTNPEVDKFIPKEQYHRKKRTPALPLTEERLKHCYPGETLTSICNGIPRSIDPRPVSEPSLPTWNSDCSVASGSKSLPAPYQPTEPVIQSAVQQTNRNAELNERERKGKNYKGRYINRDVKVKIVWPRLIDTRNILKSNTEKTTNVFRNVKKVESGITVKLVKKPNNEKKIIIKNPNVTRLIQSSESLQHSIQMAKSQVRSAMEKTDA</sequence>
<evidence type="ECO:0000256" key="1">
    <source>
        <dbReference type="ARBA" id="ARBA00006938"/>
    </source>
</evidence>
<gene>
    <name evidence="8" type="ORF">X777_06395</name>
</gene>
<dbReference type="SUPFAM" id="SSF54928">
    <property type="entry name" value="RNA-binding domain, RBD"/>
    <property type="match status" value="1"/>
</dbReference>
<reference evidence="8 9" key="1">
    <citation type="journal article" date="2014" name="Curr. Biol.">
        <title>The genome of the clonal raider ant Cerapachys biroi.</title>
        <authorList>
            <person name="Oxley P.R."/>
            <person name="Ji L."/>
            <person name="Fetter-Pruneda I."/>
            <person name="McKenzie S.K."/>
            <person name="Li C."/>
            <person name="Hu H."/>
            <person name="Zhang G."/>
            <person name="Kronauer D.J."/>
        </authorList>
    </citation>
    <scope>NUCLEOTIDE SEQUENCE [LARGE SCALE GENOMIC DNA]</scope>
</reference>
<keyword evidence="6" id="KW-0508">mRNA splicing</keyword>
<name>A0A026WCB5_OOCBI</name>
<keyword evidence="4" id="KW-0747">Spliceosome</keyword>
<dbReference type="OrthoDB" id="78358at2759"/>
<dbReference type="GO" id="GO:0005681">
    <property type="term" value="C:spliceosomal complex"/>
    <property type="evidence" value="ECO:0007669"/>
    <property type="project" value="UniProtKB-KW"/>
</dbReference>
<dbReference type="GO" id="GO:0008380">
    <property type="term" value="P:RNA splicing"/>
    <property type="evidence" value="ECO:0007669"/>
    <property type="project" value="UniProtKB-KW"/>
</dbReference>
<keyword evidence="5" id="KW-0694">RNA-binding</keyword>
<comment type="function">
    <text evidence="7">As a component of the minor spliceosome, involved in the splicing of U12-type introns in pre-mRNAs.</text>
</comment>
<dbReference type="Proteomes" id="UP000053097">
    <property type="component" value="Unassembled WGS sequence"/>
</dbReference>
<keyword evidence="9" id="KW-1185">Reference proteome</keyword>
<evidence type="ECO:0000256" key="2">
    <source>
        <dbReference type="ARBA" id="ARBA00015189"/>
    </source>
</evidence>
<dbReference type="GO" id="GO:0006397">
    <property type="term" value="P:mRNA processing"/>
    <property type="evidence" value="ECO:0007669"/>
    <property type="project" value="UniProtKB-KW"/>
</dbReference>
<dbReference type="InterPro" id="IPR035979">
    <property type="entry name" value="RBD_domain_sf"/>
</dbReference>
<dbReference type="PANTHER" id="PTHR20957:SF0">
    <property type="entry name" value="RNA-BINDING PROTEIN 48"/>
    <property type="match status" value="1"/>
</dbReference>
<organism evidence="8 9">
    <name type="scientific">Ooceraea biroi</name>
    <name type="common">Clonal raider ant</name>
    <name type="synonym">Cerapachys biroi</name>
    <dbReference type="NCBI Taxonomy" id="2015173"/>
    <lineage>
        <taxon>Eukaryota</taxon>
        <taxon>Metazoa</taxon>
        <taxon>Ecdysozoa</taxon>
        <taxon>Arthropoda</taxon>
        <taxon>Hexapoda</taxon>
        <taxon>Insecta</taxon>
        <taxon>Pterygota</taxon>
        <taxon>Neoptera</taxon>
        <taxon>Endopterygota</taxon>
        <taxon>Hymenoptera</taxon>
        <taxon>Apocrita</taxon>
        <taxon>Aculeata</taxon>
        <taxon>Formicoidea</taxon>
        <taxon>Formicidae</taxon>
        <taxon>Dorylinae</taxon>
        <taxon>Ooceraea</taxon>
    </lineage>
</organism>
<evidence type="ECO:0000256" key="5">
    <source>
        <dbReference type="ARBA" id="ARBA00022884"/>
    </source>
</evidence>
<dbReference type="InterPro" id="IPR034264">
    <property type="entry name" value="RBM48_RRM"/>
</dbReference>
<evidence type="ECO:0000256" key="7">
    <source>
        <dbReference type="ARBA" id="ARBA00035004"/>
    </source>
</evidence>
<evidence type="ECO:0000313" key="8">
    <source>
        <dbReference type="EMBL" id="EZA53316.1"/>
    </source>
</evidence>
<evidence type="ECO:0000256" key="3">
    <source>
        <dbReference type="ARBA" id="ARBA00022664"/>
    </source>
</evidence>
<protein>
    <recommendedName>
        <fullName evidence="2">RNA-binding protein 48</fullName>
    </recommendedName>
</protein>
<dbReference type="GO" id="GO:0005654">
    <property type="term" value="C:nucleoplasm"/>
    <property type="evidence" value="ECO:0007669"/>
    <property type="project" value="TreeGrafter"/>
</dbReference>
<dbReference type="CDD" id="cd12442">
    <property type="entry name" value="RRM_RBM48"/>
    <property type="match status" value="1"/>
</dbReference>
<comment type="similarity">
    <text evidence="1">Belongs to the RBM48 family.</text>
</comment>
<dbReference type="EMBL" id="KK107293">
    <property type="protein sequence ID" value="EZA53316.1"/>
    <property type="molecule type" value="Genomic_DNA"/>
</dbReference>
<accession>A0A026WCB5</accession>
<proteinExistence type="inferred from homology"/>
<dbReference type="STRING" id="2015173.A0A026WCB5"/>
<dbReference type="AlphaFoldDB" id="A0A026WCB5"/>
<evidence type="ECO:0000256" key="4">
    <source>
        <dbReference type="ARBA" id="ARBA00022728"/>
    </source>
</evidence>
<dbReference type="OMA" id="TRPPYRQ"/>
<dbReference type="PANTHER" id="PTHR20957">
    <property type="entry name" value="RNA-BINDING PROTEIN 48"/>
    <property type="match status" value="1"/>
</dbReference>
<dbReference type="GO" id="GO:0003723">
    <property type="term" value="F:RNA binding"/>
    <property type="evidence" value="ECO:0007669"/>
    <property type="project" value="UniProtKB-KW"/>
</dbReference>
<evidence type="ECO:0000313" key="9">
    <source>
        <dbReference type="Proteomes" id="UP000053097"/>
    </source>
</evidence>
<keyword evidence="3" id="KW-0507">mRNA processing</keyword>
<evidence type="ECO:0000256" key="6">
    <source>
        <dbReference type="ARBA" id="ARBA00023187"/>
    </source>
</evidence>
<dbReference type="InterPro" id="IPR039599">
    <property type="entry name" value="RBM48"/>
</dbReference>